<dbReference type="EMBL" id="MVJN01000003">
    <property type="protein sequence ID" value="RAP37349.1"/>
    <property type="molecule type" value="Genomic_DNA"/>
</dbReference>
<evidence type="ECO:0000256" key="6">
    <source>
        <dbReference type="ARBA" id="ARBA00023002"/>
    </source>
</evidence>
<dbReference type="PROSITE" id="PS01304">
    <property type="entry name" value="UBIH"/>
    <property type="match status" value="1"/>
</dbReference>
<dbReference type="SUPFAM" id="SSF51905">
    <property type="entry name" value="FAD/NAD(P)-binding domain"/>
    <property type="match status" value="1"/>
</dbReference>
<dbReference type="PANTHER" id="PTHR43876">
    <property type="entry name" value="UBIQUINONE BIOSYNTHESIS MONOOXYGENASE COQ6, MITOCHONDRIAL"/>
    <property type="match status" value="1"/>
</dbReference>
<comment type="caution">
    <text evidence="9">The sequence shown here is derived from an EMBL/GenBank/DDBJ whole genome shotgun (WGS) entry which is preliminary data.</text>
</comment>
<dbReference type="Gene3D" id="3.50.50.60">
    <property type="entry name" value="FAD/NAD(P)-binding domain"/>
    <property type="match status" value="2"/>
</dbReference>
<sequence>MILNASCKAEQETDILIVGGGLAGAALLLALANSGYRCLLIEAQCFSDRISPEFDARTLALSPASIRILQMLQVWPRLQEYATAIEAIYVSEQSHFGGTRLLKNSEESLGSVIEMQHINQALHAMLDKQSILAPARLIDWDKEEQIARIQQGEQTRVIKASLLVAADGINSSVRRLLNLPAEVKDYHQVAVAANIGLARSHAHCAYERFTATGPMAMLPMSGQRSSLIWAMPPAAGQELMALDDKAFLLRLQKTFGYKLGRFIKAGKRHLFPLQQAIMPLQIQWPVVFVGNAAHTLHPVAGQGFNLGLRDVATLAQLIIEKGLNPPMLAAYQSMRRYDQNAISWFTDGLVELFTSGLPGVGLARRIGLLAMDNSPILQKLLTYHARGFSGQVPDLACGIALNHEKNNDRIG</sequence>
<name>A0A364LKT3_9GAMM</name>
<keyword evidence="4" id="KW-0285">Flavoprotein</keyword>
<dbReference type="PANTHER" id="PTHR43876:SF8">
    <property type="entry name" value="2-OCTAPRENYL-6-METHOXYPHENOL HYDROXYLASE"/>
    <property type="match status" value="1"/>
</dbReference>
<evidence type="ECO:0000256" key="7">
    <source>
        <dbReference type="ARBA" id="ARBA00023033"/>
    </source>
</evidence>
<evidence type="ECO:0000313" key="9">
    <source>
        <dbReference type="EMBL" id="RAP37349.1"/>
    </source>
</evidence>
<dbReference type="GO" id="GO:0071949">
    <property type="term" value="F:FAD binding"/>
    <property type="evidence" value="ECO:0007669"/>
    <property type="project" value="InterPro"/>
</dbReference>
<dbReference type="PRINTS" id="PR00420">
    <property type="entry name" value="RNGMNOXGNASE"/>
</dbReference>
<organism evidence="9 10">
    <name type="scientific">Legionella quinlivanii</name>
    <dbReference type="NCBI Taxonomy" id="45073"/>
    <lineage>
        <taxon>Bacteria</taxon>
        <taxon>Pseudomonadati</taxon>
        <taxon>Pseudomonadota</taxon>
        <taxon>Gammaproteobacteria</taxon>
        <taxon>Legionellales</taxon>
        <taxon>Legionellaceae</taxon>
        <taxon>Legionella</taxon>
    </lineage>
</organism>
<feature type="domain" description="FAD-binding" evidence="8">
    <location>
        <begin position="12"/>
        <end position="321"/>
    </location>
</feature>
<evidence type="ECO:0000259" key="8">
    <source>
        <dbReference type="Pfam" id="PF01494"/>
    </source>
</evidence>
<dbReference type="Proteomes" id="UP000249458">
    <property type="component" value="Unassembled WGS sequence"/>
</dbReference>
<dbReference type="GO" id="GO:0008681">
    <property type="term" value="F:2-octaprenyl-6-methoxyphenol hydroxylase activity"/>
    <property type="evidence" value="ECO:0007669"/>
    <property type="project" value="TreeGrafter"/>
</dbReference>
<dbReference type="NCBIfam" id="TIGR01988">
    <property type="entry name" value="Ubi-OHases"/>
    <property type="match status" value="1"/>
</dbReference>
<protein>
    <submittedName>
        <fullName evidence="9">2-octaprenyl-6-methoxyphenyl hydroxylase</fullName>
    </submittedName>
</protein>
<reference evidence="9 10" key="1">
    <citation type="submission" date="2017-02" db="EMBL/GenBank/DDBJ databases">
        <title>Legionella quilivanii strain from human: case report and whole genome sequencing analysis.</title>
        <authorList>
            <person name="Lalancette C."/>
            <person name="Leduc J.-M."/>
            <person name="Levesque S."/>
            <person name="Fournier E."/>
            <person name="Saoud J."/>
            <person name="Faucher S.P."/>
            <person name="Bernard K."/>
            <person name="Martineau C."/>
            <person name="Longtin J."/>
        </authorList>
    </citation>
    <scope>NUCLEOTIDE SEQUENCE [LARGE SCALE GENOMIC DNA]</scope>
    <source>
        <strain evidence="9 10">ID143958</strain>
    </source>
</reference>
<evidence type="ECO:0000256" key="2">
    <source>
        <dbReference type="ARBA" id="ARBA00004749"/>
    </source>
</evidence>
<dbReference type="InterPro" id="IPR002938">
    <property type="entry name" value="FAD-bd"/>
</dbReference>
<dbReference type="InterPro" id="IPR018168">
    <property type="entry name" value="Ubi_Hdrlase_CS"/>
</dbReference>
<evidence type="ECO:0000256" key="1">
    <source>
        <dbReference type="ARBA" id="ARBA00001974"/>
    </source>
</evidence>
<gene>
    <name evidence="9" type="ORF">B1207_04015</name>
</gene>
<dbReference type="Pfam" id="PF01494">
    <property type="entry name" value="FAD_binding_3"/>
    <property type="match status" value="1"/>
</dbReference>
<keyword evidence="6" id="KW-0560">Oxidoreductase</keyword>
<comment type="similarity">
    <text evidence="3">Belongs to the UbiH/COQ6 family.</text>
</comment>
<evidence type="ECO:0000256" key="4">
    <source>
        <dbReference type="ARBA" id="ARBA00022630"/>
    </source>
</evidence>
<dbReference type="GO" id="GO:0006744">
    <property type="term" value="P:ubiquinone biosynthetic process"/>
    <property type="evidence" value="ECO:0007669"/>
    <property type="project" value="UniProtKB-UniPathway"/>
</dbReference>
<comment type="cofactor">
    <cofactor evidence="1">
        <name>FAD</name>
        <dbReference type="ChEBI" id="CHEBI:57692"/>
    </cofactor>
</comment>
<evidence type="ECO:0000256" key="3">
    <source>
        <dbReference type="ARBA" id="ARBA00005349"/>
    </source>
</evidence>
<evidence type="ECO:0000256" key="5">
    <source>
        <dbReference type="ARBA" id="ARBA00022827"/>
    </source>
</evidence>
<evidence type="ECO:0000313" key="10">
    <source>
        <dbReference type="Proteomes" id="UP000249458"/>
    </source>
</evidence>
<proteinExistence type="inferred from homology"/>
<keyword evidence="7" id="KW-0503">Monooxygenase</keyword>
<dbReference type="InterPro" id="IPR010971">
    <property type="entry name" value="UbiH/COQ6"/>
</dbReference>
<dbReference type="UniPathway" id="UPA00232"/>
<dbReference type="InterPro" id="IPR036188">
    <property type="entry name" value="FAD/NAD-bd_sf"/>
</dbReference>
<dbReference type="AlphaFoldDB" id="A0A364LKT3"/>
<comment type="pathway">
    <text evidence="2">Cofactor biosynthesis; ubiquinone biosynthesis.</text>
</comment>
<dbReference type="InterPro" id="IPR051205">
    <property type="entry name" value="UbiH/COQ6_monooxygenase"/>
</dbReference>
<keyword evidence="5" id="KW-0274">FAD</keyword>
<accession>A0A364LKT3</accession>